<feature type="compositionally biased region" description="Low complexity" evidence="1">
    <location>
        <begin position="254"/>
        <end position="267"/>
    </location>
</feature>
<dbReference type="InterPro" id="IPR022291">
    <property type="entry name" value="Bacteriocin_synth_cyclodeHase"/>
</dbReference>
<dbReference type="GO" id="GO:0016491">
    <property type="term" value="F:oxidoreductase activity"/>
    <property type="evidence" value="ECO:0007669"/>
    <property type="project" value="InterPro"/>
</dbReference>
<protein>
    <recommendedName>
        <fullName evidence="4">TpaE</fullName>
    </recommendedName>
</protein>
<dbReference type="RefSeq" id="WP_114018160.1">
    <property type="nucleotide sequence ID" value="NZ_QOIM01000042.1"/>
</dbReference>
<dbReference type="SUPFAM" id="SSF69572">
    <property type="entry name" value="Activating enzymes of the ubiquitin-like proteins"/>
    <property type="match status" value="1"/>
</dbReference>
<dbReference type="InterPro" id="IPR052544">
    <property type="entry name" value="Bacteriocin_Proc_Enz"/>
</dbReference>
<reference evidence="2 3" key="1">
    <citation type="submission" date="2018-06" db="EMBL/GenBank/DDBJ databases">
        <title>Streptomyces reniochalinae sp. nov. and Streptomyces diacarnus sp. nov. from marine sponges.</title>
        <authorList>
            <person name="Li L."/>
        </authorList>
    </citation>
    <scope>NUCLEOTIDE SEQUENCE [LARGE SCALE GENOMIC DNA]</scope>
    <source>
        <strain evidence="2 3">LHW50302</strain>
    </source>
</reference>
<dbReference type="PANTHER" id="PTHR43745:SF2">
    <property type="entry name" value="NITROREDUCTASE MJ1384-RELATED"/>
    <property type="match status" value="1"/>
</dbReference>
<dbReference type="Gene3D" id="3.40.109.10">
    <property type="entry name" value="NADH Oxidase"/>
    <property type="match status" value="1"/>
</dbReference>
<dbReference type="AlphaFoldDB" id="A0A367E968"/>
<dbReference type="GO" id="GO:0008641">
    <property type="term" value="F:ubiquitin-like modifier activating enzyme activity"/>
    <property type="evidence" value="ECO:0007669"/>
    <property type="project" value="InterPro"/>
</dbReference>
<name>A0A367E968_9ACTN</name>
<dbReference type="PANTHER" id="PTHR43745">
    <property type="entry name" value="NITROREDUCTASE MJ1384-RELATED"/>
    <property type="match status" value="1"/>
</dbReference>
<keyword evidence="3" id="KW-1185">Reference proteome</keyword>
<evidence type="ECO:0008006" key="4">
    <source>
        <dbReference type="Google" id="ProtNLM"/>
    </source>
</evidence>
<accession>A0A367E968</accession>
<organism evidence="2 3">
    <name type="scientific">Streptomyces reniochalinae</name>
    <dbReference type="NCBI Taxonomy" id="2250578"/>
    <lineage>
        <taxon>Bacteria</taxon>
        <taxon>Bacillati</taxon>
        <taxon>Actinomycetota</taxon>
        <taxon>Actinomycetes</taxon>
        <taxon>Kitasatosporales</taxon>
        <taxon>Streptomycetaceae</taxon>
        <taxon>Streptomyces</taxon>
    </lineage>
</organism>
<dbReference type="Proteomes" id="UP000253507">
    <property type="component" value="Unassembled WGS sequence"/>
</dbReference>
<gene>
    <name evidence="2" type="ORF">DQ392_26015</name>
</gene>
<dbReference type="InterPro" id="IPR000415">
    <property type="entry name" value="Nitroreductase-like"/>
</dbReference>
<dbReference type="OrthoDB" id="7783880at2"/>
<dbReference type="SUPFAM" id="SSF55469">
    <property type="entry name" value="FMN-dependent nitroreductase-like"/>
    <property type="match status" value="1"/>
</dbReference>
<evidence type="ECO:0000313" key="3">
    <source>
        <dbReference type="Proteomes" id="UP000253507"/>
    </source>
</evidence>
<comment type="caution">
    <text evidence="2">The sequence shown here is derived from an EMBL/GenBank/DDBJ whole genome shotgun (WGS) entry which is preliminary data.</text>
</comment>
<dbReference type="NCBIfam" id="TIGR03882">
    <property type="entry name" value="cyclo_dehyd_2"/>
    <property type="match status" value="1"/>
</dbReference>
<dbReference type="InterPro" id="IPR035985">
    <property type="entry name" value="Ubiquitin-activating_enz"/>
</dbReference>
<sequence>MANGDVLTAEQTGAAALRDPQLSVPALPRMRRGVACYQAGGGLVVEGLPAPQVFRGKAATALLPRLLPLLDGARDRTALAEELGIGPNAVFKALSLLWMCGVIEDTPPQDGPAAKAGEDLADELADYLSRMGDSTGANPSWEAGALRLASARVVLYGTGPTATALADELAPSLALTRVSGPDAAPPEGTTLAVAADAPPAELAAAAAVCREREIPLVRIAAAHGTAHLGPFVHPRYTPCLDCLLAEETRPDGNAAGTATAGAATAGEAGHETEHETDDEAAALTAALAAHDLFGFLGRAVPSPYPNQWRTVDLDDLGQRRHSGATRPGCPTCSALAPAHDGPGTAPLAARYEAFIGFPPHEYMDLKGHQQHYKPSNLALQRQEKTWPVCPEVALPAPDTARLAGLGPERRGAGEATTGLETLSLVLATVAGVQEPEGDFLRRWTPSGGNIGSVLAHLAVRDVPGLAPGIYGYVPGGHRLALLSPGAEATADLPGEAPATLLLTGNLGKVAKKYHSFALRVTLLDAGCAQATLRRVCHTLGLPRTPVRRWDERTVTAALGVDPRVEPVTAVTDLGRPL</sequence>
<dbReference type="Gene3D" id="3.40.50.720">
    <property type="entry name" value="NAD(P)-binding Rossmann-like Domain"/>
    <property type="match status" value="1"/>
</dbReference>
<proteinExistence type="predicted"/>
<evidence type="ECO:0000256" key="1">
    <source>
        <dbReference type="SAM" id="MobiDB-lite"/>
    </source>
</evidence>
<dbReference type="EMBL" id="QOIM01000042">
    <property type="protein sequence ID" value="RCG14594.1"/>
    <property type="molecule type" value="Genomic_DNA"/>
</dbReference>
<evidence type="ECO:0000313" key="2">
    <source>
        <dbReference type="EMBL" id="RCG14594.1"/>
    </source>
</evidence>
<feature type="region of interest" description="Disordered" evidence="1">
    <location>
        <begin position="253"/>
        <end position="275"/>
    </location>
</feature>